<dbReference type="InterPro" id="IPR042266">
    <property type="entry name" value="PPPDE_sf"/>
</dbReference>
<dbReference type="Pfam" id="PF05903">
    <property type="entry name" value="Peptidase_C97"/>
    <property type="match status" value="1"/>
</dbReference>
<dbReference type="SMART" id="SM01179">
    <property type="entry name" value="DUF862"/>
    <property type="match status" value="1"/>
</dbReference>
<name>A0A6A6VA01_9PLEO</name>
<dbReference type="InterPro" id="IPR036249">
    <property type="entry name" value="Thioredoxin-like_sf"/>
</dbReference>
<dbReference type="Gene3D" id="3.90.1720.30">
    <property type="entry name" value="PPPDE domains"/>
    <property type="match status" value="1"/>
</dbReference>
<dbReference type="PROSITE" id="PS51396">
    <property type="entry name" value="PUL"/>
    <property type="match status" value="1"/>
</dbReference>
<dbReference type="GO" id="GO:0008233">
    <property type="term" value="F:peptidase activity"/>
    <property type="evidence" value="ECO:0007669"/>
    <property type="project" value="UniProtKB-KW"/>
</dbReference>
<feature type="domain" description="PUL" evidence="5">
    <location>
        <begin position="293"/>
        <end position="604"/>
    </location>
</feature>
<reference evidence="7" key="1">
    <citation type="journal article" date="2020" name="Stud. Mycol.">
        <title>101 Dothideomycetes genomes: a test case for predicting lifestyles and emergence of pathogens.</title>
        <authorList>
            <person name="Haridas S."/>
            <person name="Albert R."/>
            <person name="Binder M."/>
            <person name="Bloem J."/>
            <person name="Labutti K."/>
            <person name="Salamov A."/>
            <person name="Andreopoulos B."/>
            <person name="Baker S."/>
            <person name="Barry K."/>
            <person name="Bills G."/>
            <person name="Bluhm B."/>
            <person name="Cannon C."/>
            <person name="Castanera R."/>
            <person name="Culley D."/>
            <person name="Daum C."/>
            <person name="Ezra D."/>
            <person name="Gonzalez J."/>
            <person name="Henrissat B."/>
            <person name="Kuo A."/>
            <person name="Liang C."/>
            <person name="Lipzen A."/>
            <person name="Lutzoni F."/>
            <person name="Magnuson J."/>
            <person name="Mondo S."/>
            <person name="Nolan M."/>
            <person name="Ohm R."/>
            <person name="Pangilinan J."/>
            <person name="Park H.-J."/>
            <person name="Ramirez L."/>
            <person name="Alfaro M."/>
            <person name="Sun H."/>
            <person name="Tritt A."/>
            <person name="Yoshinaga Y."/>
            <person name="Zwiers L.-H."/>
            <person name="Turgeon B."/>
            <person name="Goodwin S."/>
            <person name="Spatafora J."/>
            <person name="Crous P."/>
            <person name="Grigoriev I."/>
        </authorList>
    </citation>
    <scope>NUCLEOTIDE SEQUENCE</scope>
    <source>
        <strain evidence="7">CBS 119925</strain>
    </source>
</reference>
<dbReference type="GO" id="GO:0070646">
    <property type="term" value="P:protein modification by small protein removal"/>
    <property type="evidence" value="ECO:0007669"/>
    <property type="project" value="TreeGrafter"/>
</dbReference>
<evidence type="ECO:0000313" key="8">
    <source>
        <dbReference type="Proteomes" id="UP000799440"/>
    </source>
</evidence>
<dbReference type="SUPFAM" id="SSF48371">
    <property type="entry name" value="ARM repeat"/>
    <property type="match status" value="1"/>
</dbReference>
<evidence type="ECO:0000259" key="4">
    <source>
        <dbReference type="PROSITE" id="PS51352"/>
    </source>
</evidence>
<comment type="similarity">
    <text evidence="1">Belongs to the DeSI family.</text>
</comment>
<organism evidence="7 8">
    <name type="scientific">Sporormia fimetaria CBS 119925</name>
    <dbReference type="NCBI Taxonomy" id="1340428"/>
    <lineage>
        <taxon>Eukaryota</taxon>
        <taxon>Fungi</taxon>
        <taxon>Dikarya</taxon>
        <taxon>Ascomycota</taxon>
        <taxon>Pezizomycotina</taxon>
        <taxon>Dothideomycetes</taxon>
        <taxon>Pleosporomycetidae</taxon>
        <taxon>Pleosporales</taxon>
        <taxon>Sporormiaceae</taxon>
        <taxon>Sporormia</taxon>
    </lineage>
</organism>
<dbReference type="PROSITE" id="PS51352">
    <property type="entry name" value="THIOREDOXIN_2"/>
    <property type="match status" value="1"/>
</dbReference>
<dbReference type="CDD" id="cd02947">
    <property type="entry name" value="TRX_family"/>
    <property type="match status" value="1"/>
</dbReference>
<dbReference type="InterPro" id="IPR013766">
    <property type="entry name" value="Thioredoxin_domain"/>
</dbReference>
<dbReference type="InterPro" id="IPR013535">
    <property type="entry name" value="PUL_dom"/>
</dbReference>
<accession>A0A6A6VA01</accession>
<evidence type="ECO:0000256" key="1">
    <source>
        <dbReference type="ARBA" id="ARBA00008140"/>
    </source>
</evidence>
<dbReference type="InterPro" id="IPR017937">
    <property type="entry name" value="Thioredoxin_CS"/>
</dbReference>
<dbReference type="OrthoDB" id="21221at2759"/>
<sequence length="604" mass="65239">MDVQLYVYDLSQGLARNMSKQFLGIQIDAVYHTSLVFGGIEYFFGHGVQTCRAGTTHHGRPMEVIPMGRTELPMEVILQYLEELKNIYTVESYDLFLHNCNNFTNDFGMFLVGRGIPDHITSLPQTVLNTPFGQMLQPQLDAAMRPITQAPAPQQVNPRVASTPASNGAFASGKASSTAFKAGEVHNVTSLQTLERLLQSASDRCAIIFFTSSTCAPCKIMYEPFSDLASEAGSKCVFVKVDFTNADRAISAKFPSIRATPTFLTFLHGAQHSTFSGADPRRLRTEVSSLLTTAFPPHPHLSKSVPTLLRQSQRPILYTKTPPLDKLSAKLGSTSSDPAITSMLSFIRSLSKSGPSETPITQTIPHFATFLRTSTTTLSPDQLFPIFDLLRVALTDPRVAGFFAEEHSGATGTPATIAHILDFVNGLGTSAPYPLRLTILHLCCNLFGSPLFVPHLLAPPLAKVLVSILTGALLDNAHPALRISALSLAMNICAANFKARTGKLERGGGGDGKDFGQKVELEEEEQVALMASLLEVLSQEEANMEVVKMALVCVGWLAYCAPVEGELCGLVGVMDAAGTVGKVGGRVKGVEERLLVKEVRGLVE</sequence>
<dbReference type="GO" id="GO:0006508">
    <property type="term" value="P:proteolysis"/>
    <property type="evidence" value="ECO:0007669"/>
    <property type="project" value="UniProtKB-KW"/>
</dbReference>
<keyword evidence="2" id="KW-0645">Protease</keyword>
<proteinExistence type="inferred from homology"/>
<evidence type="ECO:0000259" key="5">
    <source>
        <dbReference type="PROSITE" id="PS51396"/>
    </source>
</evidence>
<feature type="domain" description="PPPDE" evidence="6">
    <location>
        <begin position="1"/>
        <end position="141"/>
    </location>
</feature>
<dbReference type="InterPro" id="IPR008580">
    <property type="entry name" value="PPPDE_dom"/>
</dbReference>
<dbReference type="Proteomes" id="UP000799440">
    <property type="component" value="Unassembled WGS sequence"/>
</dbReference>
<protein>
    <submittedName>
        <fullName evidence="7">DUF862-domain-containing protein</fullName>
    </submittedName>
</protein>
<dbReference type="InterPro" id="IPR011989">
    <property type="entry name" value="ARM-like"/>
</dbReference>
<dbReference type="Gene3D" id="3.40.30.10">
    <property type="entry name" value="Glutaredoxin"/>
    <property type="match status" value="1"/>
</dbReference>
<dbReference type="PANTHER" id="PTHR12378">
    <property type="entry name" value="DESUMOYLATING ISOPEPTIDASE"/>
    <property type="match status" value="1"/>
</dbReference>
<dbReference type="PANTHER" id="PTHR12378:SF7">
    <property type="entry name" value="DESUMOYLATING ISOPEPTIDASE 1"/>
    <property type="match status" value="1"/>
</dbReference>
<dbReference type="Pfam" id="PF00085">
    <property type="entry name" value="Thioredoxin"/>
    <property type="match status" value="1"/>
</dbReference>
<feature type="domain" description="Thioredoxin" evidence="4">
    <location>
        <begin position="151"/>
        <end position="292"/>
    </location>
</feature>
<evidence type="ECO:0000259" key="6">
    <source>
        <dbReference type="PROSITE" id="PS51858"/>
    </source>
</evidence>
<dbReference type="SUPFAM" id="SSF52833">
    <property type="entry name" value="Thioredoxin-like"/>
    <property type="match status" value="1"/>
</dbReference>
<dbReference type="Pfam" id="PF08324">
    <property type="entry name" value="PUL"/>
    <property type="match status" value="1"/>
</dbReference>
<dbReference type="Gene3D" id="1.25.10.10">
    <property type="entry name" value="Leucine-rich Repeat Variant"/>
    <property type="match status" value="1"/>
</dbReference>
<dbReference type="PROSITE" id="PS00194">
    <property type="entry name" value="THIOREDOXIN_1"/>
    <property type="match status" value="1"/>
</dbReference>
<dbReference type="EMBL" id="MU006579">
    <property type="protein sequence ID" value="KAF2746111.1"/>
    <property type="molecule type" value="Genomic_DNA"/>
</dbReference>
<gene>
    <name evidence="7" type="ORF">M011DRAFT_426041</name>
</gene>
<evidence type="ECO:0000313" key="7">
    <source>
        <dbReference type="EMBL" id="KAF2746111.1"/>
    </source>
</evidence>
<dbReference type="PROSITE" id="PS51858">
    <property type="entry name" value="PPPDE"/>
    <property type="match status" value="1"/>
</dbReference>
<evidence type="ECO:0000256" key="2">
    <source>
        <dbReference type="ARBA" id="ARBA00022670"/>
    </source>
</evidence>
<evidence type="ECO:0000256" key="3">
    <source>
        <dbReference type="ARBA" id="ARBA00022801"/>
    </source>
</evidence>
<keyword evidence="8" id="KW-1185">Reference proteome</keyword>
<dbReference type="InterPro" id="IPR016024">
    <property type="entry name" value="ARM-type_fold"/>
</dbReference>
<dbReference type="AlphaFoldDB" id="A0A6A6VA01"/>
<keyword evidence="3" id="KW-0378">Hydrolase</keyword>